<feature type="compositionally biased region" description="Basic and acidic residues" evidence="1">
    <location>
        <begin position="1"/>
        <end position="15"/>
    </location>
</feature>
<protein>
    <submittedName>
        <fullName evidence="2">Uncharacterized protein</fullName>
    </submittedName>
</protein>
<organism evidence="2 3">
    <name type="scientific">Mycena rosella</name>
    <name type="common">Pink bonnet</name>
    <name type="synonym">Agaricus rosellus</name>
    <dbReference type="NCBI Taxonomy" id="1033263"/>
    <lineage>
        <taxon>Eukaryota</taxon>
        <taxon>Fungi</taxon>
        <taxon>Dikarya</taxon>
        <taxon>Basidiomycota</taxon>
        <taxon>Agaricomycotina</taxon>
        <taxon>Agaricomycetes</taxon>
        <taxon>Agaricomycetidae</taxon>
        <taxon>Agaricales</taxon>
        <taxon>Marasmiineae</taxon>
        <taxon>Mycenaceae</taxon>
        <taxon>Mycena</taxon>
    </lineage>
</organism>
<accession>A0AAD7CSJ7</accession>
<feature type="region of interest" description="Disordered" evidence="1">
    <location>
        <begin position="1"/>
        <end position="89"/>
    </location>
</feature>
<evidence type="ECO:0000313" key="3">
    <source>
        <dbReference type="Proteomes" id="UP001221757"/>
    </source>
</evidence>
<gene>
    <name evidence="2" type="ORF">B0H17DRAFT_1212086</name>
</gene>
<comment type="caution">
    <text evidence="2">The sequence shown here is derived from an EMBL/GenBank/DDBJ whole genome shotgun (WGS) entry which is preliminary data.</text>
</comment>
<name>A0AAD7CSJ7_MYCRO</name>
<evidence type="ECO:0000313" key="2">
    <source>
        <dbReference type="EMBL" id="KAJ7661834.1"/>
    </source>
</evidence>
<evidence type="ECO:0000256" key="1">
    <source>
        <dbReference type="SAM" id="MobiDB-lite"/>
    </source>
</evidence>
<keyword evidence="3" id="KW-1185">Reference proteome</keyword>
<dbReference type="EMBL" id="JARKIE010000245">
    <property type="protein sequence ID" value="KAJ7661834.1"/>
    <property type="molecule type" value="Genomic_DNA"/>
</dbReference>
<sequence length="253" mass="28070">MREKGEGTDIEHSDDVDSGDEIVISVGVRGGSSRASTSESSDEEETPLAGLDYFYPESWPMANHPNAPRKKNKRKRTEEGVDEEATVERSGHGGWAWARAWTWTWKWSWAWSYKHGGWIEDNDGERQPLVFLQTYGNNGEIIPLPLYTPAPEGTNSIMPSLITHLYYGPPSGLSTLFLIGLYLFLASTCSRAVGVSTCRKEAGAPGRSSEMQGPEDRRTVRLGYSTKAARRSDAAGARAWKAWEDEAHSQDSK</sequence>
<reference evidence="2" key="1">
    <citation type="submission" date="2023-03" db="EMBL/GenBank/DDBJ databases">
        <title>Massive genome expansion in bonnet fungi (Mycena s.s.) driven by repeated elements and novel gene families across ecological guilds.</title>
        <authorList>
            <consortium name="Lawrence Berkeley National Laboratory"/>
            <person name="Harder C.B."/>
            <person name="Miyauchi S."/>
            <person name="Viragh M."/>
            <person name="Kuo A."/>
            <person name="Thoen E."/>
            <person name="Andreopoulos B."/>
            <person name="Lu D."/>
            <person name="Skrede I."/>
            <person name="Drula E."/>
            <person name="Henrissat B."/>
            <person name="Morin E."/>
            <person name="Kohler A."/>
            <person name="Barry K."/>
            <person name="LaButti K."/>
            <person name="Morin E."/>
            <person name="Salamov A."/>
            <person name="Lipzen A."/>
            <person name="Mereny Z."/>
            <person name="Hegedus B."/>
            <person name="Baldrian P."/>
            <person name="Stursova M."/>
            <person name="Weitz H."/>
            <person name="Taylor A."/>
            <person name="Grigoriev I.V."/>
            <person name="Nagy L.G."/>
            <person name="Martin F."/>
            <person name="Kauserud H."/>
        </authorList>
    </citation>
    <scope>NUCLEOTIDE SEQUENCE</scope>
    <source>
        <strain evidence="2">CBHHK067</strain>
    </source>
</reference>
<proteinExistence type="predicted"/>
<dbReference type="AlphaFoldDB" id="A0AAD7CSJ7"/>
<dbReference type="Proteomes" id="UP001221757">
    <property type="component" value="Unassembled WGS sequence"/>
</dbReference>
<feature type="compositionally biased region" description="Low complexity" evidence="1">
    <location>
        <begin position="22"/>
        <end position="39"/>
    </location>
</feature>